<evidence type="ECO:0000259" key="12">
    <source>
        <dbReference type="PROSITE" id="PS51918"/>
    </source>
</evidence>
<dbReference type="Gene3D" id="3.20.20.70">
    <property type="entry name" value="Aldolase class I"/>
    <property type="match status" value="1"/>
</dbReference>
<dbReference type="SFLD" id="SFLDG01062">
    <property type="entry name" value="methyltransferase_(Class_A)"/>
    <property type="match status" value="1"/>
</dbReference>
<dbReference type="PIRSF" id="PIRSF006004">
    <property type="entry name" value="CHP00048"/>
    <property type="match status" value="1"/>
</dbReference>
<comment type="caution">
    <text evidence="13">The sequence shown here is derived from an EMBL/GenBank/DDBJ whole genome shotgun (WGS) entry which is preliminary data.</text>
</comment>
<dbReference type="NCBIfam" id="TIGR00048">
    <property type="entry name" value="rRNA_mod_RlmN"/>
    <property type="match status" value="1"/>
</dbReference>
<name>A0A8S1IZV8_9CHLO</name>
<dbReference type="PANTHER" id="PTHR30544:SF9">
    <property type="entry name" value="RADICAL SAM SUPERFAMILY PROTEIN"/>
    <property type="match status" value="1"/>
</dbReference>
<dbReference type="Gene3D" id="1.10.150.530">
    <property type="match status" value="1"/>
</dbReference>
<evidence type="ECO:0000256" key="6">
    <source>
        <dbReference type="ARBA" id="ARBA00022603"/>
    </source>
</evidence>
<gene>
    <name evidence="13" type="ORF">OSTQU699_LOCUS6069</name>
</gene>
<dbReference type="PANTHER" id="PTHR30544">
    <property type="entry name" value="23S RRNA METHYLTRANSFERASE"/>
    <property type="match status" value="1"/>
</dbReference>
<evidence type="ECO:0000256" key="5">
    <source>
        <dbReference type="ARBA" id="ARBA00022552"/>
    </source>
</evidence>
<dbReference type="InterPro" id="IPR027492">
    <property type="entry name" value="RNA_MTrfase_RlmN"/>
</dbReference>
<sequence>MHGSVPADVRSNGLSPRQEVNELISLKNFTLKQLVEDVCPALGEPPRRAHQLWKWMYHDGMWASDLDATVGQPEGFSQDFCDKMRCRATVDAGMEIHGIHRSDEGTTKIVFRIERGPLAGKMVETVIIPVERRSERRRQRRVTICVSSQVGCAMNCQFCYTGKMGLMGNLSAAQIVEQVVAARRLVAKESGTVDQSPSEATNVVFMGMGEPLDNLPAVCTACDIMLDPAGLRLSPNKVTVSTVGLVHQVRAFLAASPAQLAVSLHATTDEVRNWIAPVNRRHGLADLMAVLEEAFPVGRTARGRRVFFEYVMLDGINDSDDDARRLLALTGRVECSINLIEFNAYRGSIFRASPRERVEAFQRVVSDGGVLCTVRFGRGRGEMAACGQLGDAEGGGKGGRLLPPPERFAHAVVGDLSSAR</sequence>
<evidence type="ECO:0000256" key="4">
    <source>
        <dbReference type="ARBA" id="ARBA00022490"/>
    </source>
</evidence>
<keyword evidence="4" id="KW-0963">Cytoplasm</keyword>
<dbReference type="SFLD" id="SFLDS00029">
    <property type="entry name" value="Radical_SAM"/>
    <property type="match status" value="1"/>
</dbReference>
<dbReference type="GO" id="GO:0051539">
    <property type="term" value="F:4 iron, 4 sulfur cluster binding"/>
    <property type="evidence" value="ECO:0007669"/>
    <property type="project" value="UniProtKB-KW"/>
</dbReference>
<evidence type="ECO:0000313" key="13">
    <source>
        <dbReference type="EMBL" id="CAD7700710.1"/>
    </source>
</evidence>
<dbReference type="AlphaFoldDB" id="A0A8S1IZV8"/>
<dbReference type="PROSITE" id="PS51918">
    <property type="entry name" value="RADICAL_SAM"/>
    <property type="match status" value="1"/>
</dbReference>
<reference evidence="13" key="1">
    <citation type="submission" date="2020-12" db="EMBL/GenBank/DDBJ databases">
        <authorList>
            <person name="Iha C."/>
        </authorList>
    </citation>
    <scope>NUCLEOTIDE SEQUENCE</scope>
</reference>
<dbReference type="InterPro" id="IPR013785">
    <property type="entry name" value="Aldolase_TIM"/>
</dbReference>
<keyword evidence="8" id="KW-0949">S-adenosyl-L-methionine</keyword>
<dbReference type="Proteomes" id="UP000708148">
    <property type="component" value="Unassembled WGS sequence"/>
</dbReference>
<evidence type="ECO:0000313" key="14">
    <source>
        <dbReference type="Proteomes" id="UP000708148"/>
    </source>
</evidence>
<keyword evidence="10" id="KW-0408">Iron</keyword>
<dbReference type="GO" id="GO:0030488">
    <property type="term" value="P:tRNA methylation"/>
    <property type="evidence" value="ECO:0007669"/>
    <property type="project" value="InterPro"/>
</dbReference>
<keyword evidence="6" id="KW-0489">Methyltransferase</keyword>
<evidence type="ECO:0000256" key="8">
    <source>
        <dbReference type="ARBA" id="ARBA00022691"/>
    </source>
</evidence>
<keyword evidence="7" id="KW-0808">Transferase</keyword>
<keyword evidence="14" id="KW-1185">Reference proteome</keyword>
<dbReference type="GO" id="GO:0046872">
    <property type="term" value="F:metal ion binding"/>
    <property type="evidence" value="ECO:0007669"/>
    <property type="project" value="UniProtKB-KW"/>
</dbReference>
<keyword evidence="5" id="KW-0698">rRNA processing</keyword>
<keyword evidence="3" id="KW-0004">4Fe-4S</keyword>
<evidence type="ECO:0000256" key="7">
    <source>
        <dbReference type="ARBA" id="ARBA00022679"/>
    </source>
</evidence>
<dbReference type="InterPro" id="IPR058240">
    <property type="entry name" value="rSAM_sf"/>
</dbReference>
<dbReference type="GO" id="GO:0070475">
    <property type="term" value="P:rRNA base methylation"/>
    <property type="evidence" value="ECO:0007669"/>
    <property type="project" value="InterPro"/>
</dbReference>
<keyword evidence="11" id="KW-0411">Iron-sulfur</keyword>
<dbReference type="InterPro" id="IPR007197">
    <property type="entry name" value="rSAM"/>
</dbReference>
<dbReference type="GO" id="GO:0008173">
    <property type="term" value="F:RNA methyltransferase activity"/>
    <property type="evidence" value="ECO:0007669"/>
    <property type="project" value="InterPro"/>
</dbReference>
<dbReference type="CDD" id="cd01335">
    <property type="entry name" value="Radical_SAM"/>
    <property type="match status" value="1"/>
</dbReference>
<feature type="domain" description="Radical SAM core" evidence="12">
    <location>
        <begin position="138"/>
        <end position="382"/>
    </location>
</feature>
<dbReference type="InterPro" id="IPR040072">
    <property type="entry name" value="Methyltransferase_A"/>
</dbReference>
<proteinExistence type="predicted"/>
<evidence type="ECO:0000256" key="10">
    <source>
        <dbReference type="ARBA" id="ARBA00023004"/>
    </source>
</evidence>
<dbReference type="Pfam" id="PF04055">
    <property type="entry name" value="Radical_SAM"/>
    <property type="match status" value="1"/>
</dbReference>
<evidence type="ECO:0000256" key="2">
    <source>
        <dbReference type="ARBA" id="ARBA00004496"/>
    </source>
</evidence>
<dbReference type="OrthoDB" id="538249at2759"/>
<evidence type="ECO:0000256" key="1">
    <source>
        <dbReference type="ARBA" id="ARBA00001966"/>
    </source>
</evidence>
<evidence type="ECO:0000256" key="11">
    <source>
        <dbReference type="ARBA" id="ARBA00023014"/>
    </source>
</evidence>
<accession>A0A8S1IZV8</accession>
<dbReference type="GO" id="GO:0005737">
    <property type="term" value="C:cytoplasm"/>
    <property type="evidence" value="ECO:0007669"/>
    <property type="project" value="UniProtKB-SubCell"/>
</dbReference>
<evidence type="ECO:0000256" key="3">
    <source>
        <dbReference type="ARBA" id="ARBA00022485"/>
    </source>
</evidence>
<protein>
    <recommendedName>
        <fullName evidence="12">Radical SAM core domain-containing protein</fullName>
    </recommendedName>
</protein>
<comment type="subcellular location">
    <subcellularLocation>
        <location evidence="2">Cytoplasm</location>
    </subcellularLocation>
</comment>
<comment type="cofactor">
    <cofactor evidence="1">
        <name>[4Fe-4S] cluster</name>
        <dbReference type="ChEBI" id="CHEBI:49883"/>
    </cofactor>
</comment>
<dbReference type="EMBL" id="CAJHUC010001323">
    <property type="protein sequence ID" value="CAD7700710.1"/>
    <property type="molecule type" value="Genomic_DNA"/>
</dbReference>
<dbReference type="InterPro" id="IPR004383">
    <property type="entry name" value="rRNA_lsu_MTrfase_RlmN/Cfr"/>
</dbReference>
<dbReference type="SUPFAM" id="SSF102114">
    <property type="entry name" value="Radical SAM enzymes"/>
    <property type="match status" value="1"/>
</dbReference>
<dbReference type="SFLD" id="SFLDF00275">
    <property type="entry name" value="adenosine_C2_methyltransferase"/>
    <property type="match status" value="1"/>
</dbReference>
<organism evidence="13 14">
    <name type="scientific">Ostreobium quekettii</name>
    <dbReference type="NCBI Taxonomy" id="121088"/>
    <lineage>
        <taxon>Eukaryota</taxon>
        <taxon>Viridiplantae</taxon>
        <taxon>Chlorophyta</taxon>
        <taxon>core chlorophytes</taxon>
        <taxon>Ulvophyceae</taxon>
        <taxon>TCBD clade</taxon>
        <taxon>Bryopsidales</taxon>
        <taxon>Ostreobineae</taxon>
        <taxon>Ostreobiaceae</taxon>
        <taxon>Ostreobium</taxon>
    </lineage>
</organism>
<keyword evidence="9" id="KW-0479">Metal-binding</keyword>
<evidence type="ECO:0000256" key="9">
    <source>
        <dbReference type="ARBA" id="ARBA00022723"/>
    </source>
</evidence>